<evidence type="ECO:0000313" key="3">
    <source>
        <dbReference type="EMBL" id="MFC6008366.1"/>
    </source>
</evidence>
<feature type="transmembrane region" description="Helical" evidence="2">
    <location>
        <begin position="70"/>
        <end position="93"/>
    </location>
</feature>
<comment type="caution">
    <text evidence="3">The sequence shown here is derived from an EMBL/GenBank/DDBJ whole genome shotgun (WGS) entry which is preliminary data.</text>
</comment>
<keyword evidence="4" id="KW-1185">Reference proteome</keyword>
<dbReference type="Proteomes" id="UP001596189">
    <property type="component" value="Unassembled WGS sequence"/>
</dbReference>
<protein>
    <submittedName>
        <fullName evidence="3">DUF4386 domain-containing protein</fullName>
    </submittedName>
</protein>
<keyword evidence="2" id="KW-1133">Transmembrane helix</keyword>
<dbReference type="RefSeq" id="WP_345714939.1">
    <property type="nucleotide sequence ID" value="NZ_BAABFP010000002.1"/>
</dbReference>
<evidence type="ECO:0000313" key="4">
    <source>
        <dbReference type="Proteomes" id="UP001596189"/>
    </source>
</evidence>
<reference evidence="4" key="1">
    <citation type="journal article" date="2019" name="Int. J. Syst. Evol. Microbiol.">
        <title>The Global Catalogue of Microorganisms (GCM) 10K type strain sequencing project: providing services to taxonomists for standard genome sequencing and annotation.</title>
        <authorList>
            <consortium name="The Broad Institute Genomics Platform"/>
            <consortium name="The Broad Institute Genome Sequencing Center for Infectious Disease"/>
            <person name="Wu L."/>
            <person name="Ma J."/>
        </authorList>
    </citation>
    <scope>NUCLEOTIDE SEQUENCE [LARGE SCALE GENOMIC DNA]</scope>
    <source>
        <strain evidence="4">KACC 14249</strain>
    </source>
</reference>
<dbReference type="Pfam" id="PF14329">
    <property type="entry name" value="DUF4386"/>
    <property type="match status" value="1"/>
</dbReference>
<feature type="compositionally biased region" description="Low complexity" evidence="1">
    <location>
        <begin position="1"/>
        <end position="18"/>
    </location>
</feature>
<evidence type="ECO:0000256" key="1">
    <source>
        <dbReference type="SAM" id="MobiDB-lite"/>
    </source>
</evidence>
<feature type="transmembrane region" description="Helical" evidence="2">
    <location>
        <begin position="105"/>
        <end position="129"/>
    </location>
</feature>
<keyword evidence="2" id="KW-0812">Transmembrane</keyword>
<name>A0ABW1JG75_9ACTN</name>
<sequence>MTTHTDTAPTTPPAATTPVGTGMDPMRKVALAGGLMYLLTFAASFPQLKLFAGLIDDPTAYISGSGSNTAVFWGSWLEVITAVACIGTAVALYPATRRVSRTAAIGFVTSRVVEATLIVVGVMCVLSVVTLQHRFAGATGAQADALGVTGEALVAMRQWTFLLGPGFIAGINGLFLGYAMYKGRLVPRIIPTLGLIGAPLILMSATVTILGGWDQMSVPSALCTIPIAVWEFSLGVWLTFKGFRNAPGSV</sequence>
<gene>
    <name evidence="3" type="ORF">ACFQDO_14610</name>
</gene>
<feature type="transmembrane region" description="Helical" evidence="2">
    <location>
        <begin position="159"/>
        <end position="181"/>
    </location>
</feature>
<dbReference type="InterPro" id="IPR025495">
    <property type="entry name" value="DUF4386"/>
</dbReference>
<keyword evidence="2" id="KW-0472">Membrane</keyword>
<feature type="transmembrane region" description="Helical" evidence="2">
    <location>
        <begin position="29"/>
        <end position="50"/>
    </location>
</feature>
<evidence type="ECO:0000256" key="2">
    <source>
        <dbReference type="SAM" id="Phobius"/>
    </source>
</evidence>
<feature type="transmembrane region" description="Helical" evidence="2">
    <location>
        <begin position="219"/>
        <end position="240"/>
    </location>
</feature>
<feature type="transmembrane region" description="Helical" evidence="2">
    <location>
        <begin position="193"/>
        <end position="213"/>
    </location>
</feature>
<dbReference type="EMBL" id="JBHSRD010000004">
    <property type="protein sequence ID" value="MFC6008366.1"/>
    <property type="molecule type" value="Genomic_DNA"/>
</dbReference>
<proteinExistence type="predicted"/>
<feature type="region of interest" description="Disordered" evidence="1">
    <location>
        <begin position="1"/>
        <end position="21"/>
    </location>
</feature>
<accession>A0ABW1JG75</accession>
<organism evidence="3 4">
    <name type="scientific">Angustibacter luteus</name>
    <dbReference type="NCBI Taxonomy" id="658456"/>
    <lineage>
        <taxon>Bacteria</taxon>
        <taxon>Bacillati</taxon>
        <taxon>Actinomycetota</taxon>
        <taxon>Actinomycetes</taxon>
        <taxon>Kineosporiales</taxon>
        <taxon>Kineosporiaceae</taxon>
    </lineage>
</organism>